<dbReference type="InterPro" id="IPR017871">
    <property type="entry name" value="ABC_transporter-like_CS"/>
</dbReference>
<dbReference type="PROSITE" id="PS50893">
    <property type="entry name" value="ABC_TRANSPORTER_2"/>
    <property type="match status" value="1"/>
</dbReference>
<dbReference type="PANTHER" id="PTHR43776:SF7">
    <property type="entry name" value="D,D-DIPEPTIDE TRANSPORT ATP-BINDING PROTEIN DDPF-RELATED"/>
    <property type="match status" value="1"/>
</dbReference>
<dbReference type="SMART" id="SM00382">
    <property type="entry name" value="AAA"/>
    <property type="match status" value="1"/>
</dbReference>
<organism evidence="6 7">
    <name type="scientific">Insulibacter thermoxylanivorax</name>
    <dbReference type="NCBI Taxonomy" id="2749268"/>
    <lineage>
        <taxon>Bacteria</taxon>
        <taxon>Bacillati</taxon>
        <taxon>Bacillota</taxon>
        <taxon>Bacilli</taxon>
        <taxon>Bacillales</taxon>
        <taxon>Paenibacillaceae</taxon>
        <taxon>Insulibacter</taxon>
    </lineage>
</organism>
<dbReference type="InterPro" id="IPR003593">
    <property type="entry name" value="AAA+_ATPase"/>
</dbReference>
<dbReference type="InterPro" id="IPR003439">
    <property type="entry name" value="ABC_transporter-like_ATP-bd"/>
</dbReference>
<keyword evidence="7" id="KW-1185">Reference proteome</keyword>
<dbReference type="SUPFAM" id="SSF52540">
    <property type="entry name" value="P-loop containing nucleoside triphosphate hydrolases"/>
    <property type="match status" value="1"/>
</dbReference>
<proteinExistence type="inferred from homology"/>
<comment type="caution">
    <text evidence="6">The sequence shown here is derived from an EMBL/GenBank/DDBJ whole genome shotgun (WGS) entry which is preliminary data.</text>
</comment>
<reference evidence="6" key="1">
    <citation type="submission" date="2020-08" db="EMBL/GenBank/DDBJ databases">
        <authorList>
            <person name="Uke A."/>
            <person name="Chhe C."/>
            <person name="Baramee S."/>
            <person name="Kosugi A."/>
        </authorList>
    </citation>
    <scope>NUCLEOTIDE SEQUENCE</scope>
    <source>
        <strain evidence="6">DA-C8</strain>
    </source>
</reference>
<feature type="domain" description="ABC transporter" evidence="5">
    <location>
        <begin position="3"/>
        <end position="202"/>
    </location>
</feature>
<dbReference type="AlphaFoldDB" id="A0A916VGN9"/>
<dbReference type="InterPro" id="IPR050319">
    <property type="entry name" value="ABC_transp_ATP-bind"/>
</dbReference>
<keyword evidence="2" id="KW-0813">Transport</keyword>
<evidence type="ECO:0000256" key="2">
    <source>
        <dbReference type="ARBA" id="ARBA00022448"/>
    </source>
</evidence>
<evidence type="ECO:0000256" key="4">
    <source>
        <dbReference type="ARBA" id="ARBA00022840"/>
    </source>
</evidence>
<dbReference type="Proteomes" id="UP000654993">
    <property type="component" value="Unassembled WGS sequence"/>
</dbReference>
<evidence type="ECO:0000256" key="1">
    <source>
        <dbReference type="ARBA" id="ARBA00005417"/>
    </source>
</evidence>
<evidence type="ECO:0000259" key="5">
    <source>
        <dbReference type="PROSITE" id="PS50893"/>
    </source>
</evidence>
<dbReference type="GO" id="GO:0055085">
    <property type="term" value="P:transmembrane transport"/>
    <property type="evidence" value="ECO:0007669"/>
    <property type="project" value="UniProtKB-ARBA"/>
</dbReference>
<dbReference type="Gene3D" id="3.40.50.300">
    <property type="entry name" value="P-loop containing nucleotide triphosphate hydrolases"/>
    <property type="match status" value="1"/>
</dbReference>
<dbReference type="GO" id="GO:0016887">
    <property type="term" value="F:ATP hydrolysis activity"/>
    <property type="evidence" value="ECO:0007669"/>
    <property type="project" value="InterPro"/>
</dbReference>
<evidence type="ECO:0000256" key="3">
    <source>
        <dbReference type="ARBA" id="ARBA00022741"/>
    </source>
</evidence>
<accession>A0A916VGN9</accession>
<dbReference type="PANTHER" id="PTHR43776">
    <property type="entry name" value="TRANSPORT ATP-BINDING PROTEIN"/>
    <property type="match status" value="1"/>
</dbReference>
<keyword evidence="4" id="KW-0067">ATP-binding</keyword>
<reference evidence="6" key="2">
    <citation type="journal article" date="2021" name="Data Brief">
        <title>Draft genome sequence data of the facultative, thermophilic, xylanolytic bacterium Paenibacillus sp. strain DA-C8.</title>
        <authorList>
            <person name="Chhe C."/>
            <person name="Uke A."/>
            <person name="Baramee S."/>
            <person name="Ungkulpasvich U."/>
            <person name="Tachaapaikoon C."/>
            <person name="Pason P."/>
            <person name="Waeonukul R."/>
            <person name="Ratanakhanokchai K."/>
            <person name="Kosugi A."/>
        </authorList>
    </citation>
    <scope>NUCLEOTIDE SEQUENCE</scope>
    <source>
        <strain evidence="6">DA-C8</strain>
    </source>
</reference>
<sequence>MRLEGRGLGWRYGRESWLFREYDISISAGEVVGLIGPSGSGKTTLGRILAGYIRPLAGTVTLDGDPLPQTGYHPVQMVFQHPEQAVNPRWTVSRILQESGPLDEALNEALGISPAWLDRRPHELSGGELQRICIARALAPGTRFLIADEITAMLDAILQAQVWQGILHEAEKRRIGILAISHDRRLLERICTRIIEWPQRGSS</sequence>
<dbReference type="InterPro" id="IPR027417">
    <property type="entry name" value="P-loop_NTPase"/>
</dbReference>
<comment type="similarity">
    <text evidence="1">Belongs to the ABC transporter superfamily.</text>
</comment>
<dbReference type="EMBL" id="BMAQ01000030">
    <property type="protein sequence ID" value="GFR38914.1"/>
    <property type="molecule type" value="Genomic_DNA"/>
</dbReference>
<evidence type="ECO:0000313" key="7">
    <source>
        <dbReference type="Proteomes" id="UP000654993"/>
    </source>
</evidence>
<evidence type="ECO:0000313" key="6">
    <source>
        <dbReference type="EMBL" id="GFR38914.1"/>
    </source>
</evidence>
<name>A0A916VGN9_9BACL</name>
<dbReference type="GO" id="GO:0005524">
    <property type="term" value="F:ATP binding"/>
    <property type="evidence" value="ECO:0007669"/>
    <property type="project" value="UniProtKB-KW"/>
</dbReference>
<dbReference type="Pfam" id="PF00005">
    <property type="entry name" value="ABC_tran"/>
    <property type="match status" value="1"/>
</dbReference>
<dbReference type="RefSeq" id="WP_200967128.1">
    <property type="nucleotide sequence ID" value="NZ_BMAQ01000030.1"/>
</dbReference>
<protein>
    <submittedName>
        <fullName evidence="6">Peptide ABC transporter</fullName>
    </submittedName>
</protein>
<dbReference type="PROSITE" id="PS00211">
    <property type="entry name" value="ABC_TRANSPORTER_1"/>
    <property type="match status" value="1"/>
</dbReference>
<keyword evidence="3" id="KW-0547">Nucleotide-binding</keyword>
<gene>
    <name evidence="6" type="ORF">PRECH8_22100</name>
</gene>